<evidence type="ECO:0000256" key="2">
    <source>
        <dbReference type="ARBA" id="ARBA00022664"/>
    </source>
</evidence>
<comment type="caution">
    <text evidence="9">The sequence shown here is derived from an EMBL/GenBank/DDBJ whole genome shotgun (WGS) entry which is preliminary data.</text>
</comment>
<evidence type="ECO:0000313" key="9">
    <source>
        <dbReference type="EMBL" id="GMG40582.1"/>
    </source>
</evidence>
<dbReference type="PROSITE" id="PS50102">
    <property type="entry name" value="RRM"/>
    <property type="match status" value="1"/>
</dbReference>
<protein>
    <submittedName>
        <fullName evidence="9">Unnamed protein product</fullName>
    </submittedName>
</protein>
<dbReference type="InterPro" id="IPR000504">
    <property type="entry name" value="RRM_dom"/>
</dbReference>
<dbReference type="InterPro" id="IPR035979">
    <property type="entry name" value="RBD_domain_sf"/>
</dbReference>
<dbReference type="EMBL" id="BSXU01003934">
    <property type="protein sequence ID" value="GMG40582.1"/>
    <property type="molecule type" value="Genomic_DNA"/>
</dbReference>
<gene>
    <name evidence="9" type="ORF">Amon01_000631100</name>
</gene>
<dbReference type="GO" id="GO:0005684">
    <property type="term" value="C:U2-type spliceosomal complex"/>
    <property type="evidence" value="ECO:0007669"/>
    <property type="project" value="TreeGrafter"/>
</dbReference>
<evidence type="ECO:0000259" key="8">
    <source>
        <dbReference type="PROSITE" id="PS50102"/>
    </source>
</evidence>
<proteinExistence type="inferred from homology"/>
<keyword evidence="4 6" id="KW-0694">RNA-binding</keyword>
<dbReference type="SUPFAM" id="SSF54928">
    <property type="entry name" value="RNA-binding domain, RBD"/>
    <property type="match status" value="2"/>
</dbReference>
<dbReference type="AlphaFoldDB" id="A0A9W7DIW4"/>
<organism evidence="9 10">
    <name type="scientific">Ambrosiozyma monospora</name>
    <name type="common">Yeast</name>
    <name type="synonym">Endomycopsis monosporus</name>
    <dbReference type="NCBI Taxonomy" id="43982"/>
    <lineage>
        <taxon>Eukaryota</taxon>
        <taxon>Fungi</taxon>
        <taxon>Dikarya</taxon>
        <taxon>Ascomycota</taxon>
        <taxon>Saccharomycotina</taxon>
        <taxon>Pichiomycetes</taxon>
        <taxon>Pichiales</taxon>
        <taxon>Pichiaceae</taxon>
        <taxon>Ambrosiozyma</taxon>
    </lineage>
</organism>
<keyword evidence="3" id="KW-0677">Repeat</keyword>
<evidence type="ECO:0000256" key="7">
    <source>
        <dbReference type="SAM" id="MobiDB-lite"/>
    </source>
</evidence>
<keyword evidence="5" id="KW-0508">mRNA splicing</keyword>
<dbReference type="InterPro" id="IPR012677">
    <property type="entry name" value="Nucleotide-bd_a/b_plait_sf"/>
</dbReference>
<feature type="compositionally biased region" description="Basic and acidic residues" evidence="7">
    <location>
        <begin position="265"/>
        <end position="274"/>
    </location>
</feature>
<evidence type="ECO:0000313" key="10">
    <source>
        <dbReference type="Proteomes" id="UP001165063"/>
    </source>
</evidence>
<accession>A0A9W7DIW4</accession>
<dbReference type="InterPro" id="IPR034393">
    <property type="entry name" value="TatSF1-like"/>
</dbReference>
<sequence length="422" mass="48456">MNTDIPLINQIQGKSPTQLPKDLAELLSFDKRSNKWIMEDVITEQTFEYNEILERWVPQSPNYSEYVIPKNDKKRRRSEADFLDFENDNVDNTHADEGDEEDELQAEIKRRKKAKLEEIKSLKAEQAQRNTCIYVTNLSRTTTREELERTFSKYGIIAVNLSTGEKKIKMYKDPNGRFKGDCLVEYLREESCELAISLLDGTLFNPWDGIRIKVVKATFNKQKKSEESNADKESKADPGVSKSKNTAPATDDKNETANLTTTSDKTTETESKEPTKKKKISYKEKLERKKRLDEINRKVSNWSDSDDDDQEAIEKKRLNGEKIVVLKHCFQLDEIKEDPAAILEITEDIRDGCEELGEVTNVVLYDLEPLGVVTVRFKDSDAANLCVKKMNGRYFGGQKLGVEKYDGFTKFKKTRADDIDGL</sequence>
<evidence type="ECO:0000256" key="4">
    <source>
        <dbReference type="ARBA" id="ARBA00022884"/>
    </source>
</evidence>
<keyword evidence="2" id="KW-0507">mRNA processing</keyword>
<keyword evidence="10" id="KW-1185">Reference proteome</keyword>
<dbReference type="GO" id="GO:0000398">
    <property type="term" value="P:mRNA splicing, via spliceosome"/>
    <property type="evidence" value="ECO:0007669"/>
    <property type="project" value="UniProtKB-ARBA"/>
</dbReference>
<reference evidence="9" key="1">
    <citation type="submission" date="2023-04" db="EMBL/GenBank/DDBJ databases">
        <title>Ambrosiozyma monospora NBRC 1965.</title>
        <authorList>
            <person name="Ichikawa N."/>
            <person name="Sato H."/>
            <person name="Tonouchi N."/>
        </authorList>
    </citation>
    <scope>NUCLEOTIDE SEQUENCE</scope>
    <source>
        <strain evidence="9">NBRC 1965</strain>
    </source>
</reference>
<dbReference type="Proteomes" id="UP001165063">
    <property type="component" value="Unassembled WGS sequence"/>
</dbReference>
<evidence type="ECO:0000256" key="5">
    <source>
        <dbReference type="ARBA" id="ARBA00023187"/>
    </source>
</evidence>
<dbReference type="OrthoDB" id="10258585at2759"/>
<evidence type="ECO:0000256" key="1">
    <source>
        <dbReference type="ARBA" id="ARBA00007747"/>
    </source>
</evidence>
<dbReference type="GO" id="GO:0003723">
    <property type="term" value="F:RNA binding"/>
    <property type="evidence" value="ECO:0007669"/>
    <property type="project" value="UniProtKB-UniRule"/>
</dbReference>
<dbReference type="Gene3D" id="3.30.70.330">
    <property type="match status" value="2"/>
</dbReference>
<dbReference type="PANTHER" id="PTHR15608:SF0">
    <property type="entry name" value="HIV TAT-SPECIFIC FACTOR 1"/>
    <property type="match status" value="1"/>
</dbReference>
<feature type="domain" description="RRM" evidence="8">
    <location>
        <begin position="131"/>
        <end position="219"/>
    </location>
</feature>
<feature type="region of interest" description="Disordered" evidence="7">
    <location>
        <begin position="221"/>
        <end position="280"/>
    </location>
</feature>
<dbReference type="PANTHER" id="PTHR15608">
    <property type="entry name" value="SPLICING FACTOR U2AF-ASSOCIATED PROTEIN 2"/>
    <property type="match status" value="1"/>
</dbReference>
<comment type="similarity">
    <text evidence="1">Belongs to the HTATSF1 family.</text>
</comment>
<evidence type="ECO:0000256" key="6">
    <source>
        <dbReference type="PROSITE-ProRule" id="PRU00176"/>
    </source>
</evidence>
<dbReference type="Pfam" id="PF00076">
    <property type="entry name" value="RRM_1"/>
    <property type="match status" value="2"/>
</dbReference>
<evidence type="ECO:0000256" key="3">
    <source>
        <dbReference type="ARBA" id="ARBA00022737"/>
    </source>
</evidence>
<dbReference type="FunFam" id="3.30.70.330:FF:000105">
    <property type="entry name" value="HIV Tat-specific factor 1 homolog"/>
    <property type="match status" value="1"/>
</dbReference>
<dbReference type="GO" id="GO:0005686">
    <property type="term" value="C:U2 snRNP"/>
    <property type="evidence" value="ECO:0007669"/>
    <property type="project" value="TreeGrafter"/>
</dbReference>
<name>A0A9W7DIW4_AMBMO</name>
<dbReference type="SMART" id="SM00360">
    <property type="entry name" value="RRM"/>
    <property type="match status" value="2"/>
</dbReference>
<feature type="compositionally biased region" description="Basic and acidic residues" evidence="7">
    <location>
        <begin position="223"/>
        <end position="236"/>
    </location>
</feature>